<dbReference type="PANTHER" id="PTHR43884:SF20">
    <property type="entry name" value="ACYL-COA DEHYDROGENASE FADE28"/>
    <property type="match status" value="1"/>
</dbReference>
<evidence type="ECO:0000259" key="7">
    <source>
        <dbReference type="Pfam" id="PF02771"/>
    </source>
</evidence>
<dbReference type="EMBL" id="JAAIWM010000008">
    <property type="protein sequence ID" value="NEY73672.1"/>
    <property type="molecule type" value="Genomic_DNA"/>
</dbReference>
<dbReference type="PANTHER" id="PTHR43884">
    <property type="entry name" value="ACYL-COA DEHYDROGENASE"/>
    <property type="match status" value="1"/>
</dbReference>
<feature type="domain" description="Acyl-CoA dehydrogenase/oxidase C-terminal" evidence="6">
    <location>
        <begin position="209"/>
        <end position="318"/>
    </location>
</feature>
<evidence type="ECO:0000256" key="4">
    <source>
        <dbReference type="ARBA" id="ARBA00022827"/>
    </source>
</evidence>
<protein>
    <submittedName>
        <fullName evidence="8">Acyl-CoA/acyl-ACP dehydrogenase</fullName>
    </submittedName>
</protein>
<evidence type="ECO:0000313" key="9">
    <source>
        <dbReference type="Proteomes" id="UP000481043"/>
    </source>
</evidence>
<gene>
    <name evidence="8" type="ORF">G4D63_18305</name>
</gene>
<dbReference type="InterPro" id="IPR046373">
    <property type="entry name" value="Acyl-CoA_Oxase/DH_mid-dom_sf"/>
</dbReference>
<dbReference type="AlphaFoldDB" id="A0A6M0QBG2"/>
<dbReference type="Gene3D" id="1.20.140.10">
    <property type="entry name" value="Butyryl-CoA Dehydrogenase, subunit A, domain 3"/>
    <property type="match status" value="1"/>
</dbReference>
<keyword evidence="3" id="KW-0285">Flavoprotein</keyword>
<reference evidence="8 9" key="1">
    <citation type="submission" date="2020-02" db="EMBL/GenBank/DDBJ databases">
        <title>Bacillus aquiflavi sp. nov., isolated from yellow water of strong flavor Chinese baijiu in Yibin region of China.</title>
        <authorList>
            <person name="Xie J."/>
        </authorList>
    </citation>
    <scope>NUCLEOTIDE SEQUENCE [LARGE SCALE GENOMIC DNA]</scope>
    <source>
        <strain evidence="8 9">SA4</strain>
    </source>
</reference>
<dbReference type="SUPFAM" id="SSF56645">
    <property type="entry name" value="Acyl-CoA dehydrogenase NM domain-like"/>
    <property type="match status" value="1"/>
</dbReference>
<dbReference type="InterPro" id="IPR009075">
    <property type="entry name" value="AcylCo_DH/oxidase_C"/>
</dbReference>
<comment type="cofactor">
    <cofactor evidence="1">
        <name>FAD</name>
        <dbReference type="ChEBI" id="CHEBI:57692"/>
    </cofactor>
</comment>
<evidence type="ECO:0000256" key="5">
    <source>
        <dbReference type="ARBA" id="ARBA00023002"/>
    </source>
</evidence>
<evidence type="ECO:0000259" key="6">
    <source>
        <dbReference type="Pfam" id="PF00441"/>
    </source>
</evidence>
<dbReference type="RefSeq" id="WP_163181439.1">
    <property type="nucleotide sequence ID" value="NZ_JAAIWM010000008.1"/>
</dbReference>
<name>A0A6M0QBG2_9BACI</name>
<dbReference type="SUPFAM" id="SSF47203">
    <property type="entry name" value="Acyl-CoA dehydrogenase C-terminal domain-like"/>
    <property type="match status" value="1"/>
</dbReference>
<comment type="similarity">
    <text evidence="2">Belongs to the acyl-CoA dehydrogenase family.</text>
</comment>
<dbReference type="InterPro" id="IPR036250">
    <property type="entry name" value="AcylCo_DH-like_C"/>
</dbReference>
<dbReference type="Gene3D" id="1.10.540.10">
    <property type="entry name" value="Acyl-CoA dehydrogenase/oxidase, N-terminal domain"/>
    <property type="match status" value="1"/>
</dbReference>
<evidence type="ECO:0000256" key="3">
    <source>
        <dbReference type="ARBA" id="ARBA00022630"/>
    </source>
</evidence>
<dbReference type="InterPro" id="IPR037069">
    <property type="entry name" value="AcylCoA_DH/ox_N_sf"/>
</dbReference>
<proteinExistence type="inferred from homology"/>
<evidence type="ECO:0000313" key="8">
    <source>
        <dbReference type="EMBL" id="NEY73672.1"/>
    </source>
</evidence>
<evidence type="ECO:0000256" key="1">
    <source>
        <dbReference type="ARBA" id="ARBA00001974"/>
    </source>
</evidence>
<sequence>MSEIRSMLEETVGKLLKDYCTKELITEAEKGVFPRDLWATLTELGITSVGIEENQGGAGGDLGDFLSLIKLAGFFATPVPLAEHVLSNWLLSSAGLPVSNKISTFSQEIHKDPITFNLSEEGWILTGRASFVPWGRDADNVIVVGTTSDETMLLASVPLMDCEIKQKNSLAGEPRDEVTLSSVLLPKDKTVMVELELIEKLTLISTLTRVMLMTGAIERILELTVAYSKERIQFGRPISKFQAIQQQLAVLAGEATASMAVADYMINNVDTKLQVDEVAMAKIQLGDAAEVVSRIAHQVHAAMGFTDEHPLHQSTRRVWAWRDEFGNETTWALTLGEKILETSSNRLWPYITSLKG</sequence>
<dbReference type="InterPro" id="IPR009100">
    <property type="entry name" value="AcylCoA_DH/oxidase_NM_dom_sf"/>
</dbReference>
<accession>A0A6M0QBG2</accession>
<keyword evidence="5" id="KW-0560">Oxidoreductase</keyword>
<keyword evidence="4" id="KW-0274">FAD</keyword>
<keyword evidence="9" id="KW-1185">Reference proteome</keyword>
<evidence type="ECO:0000256" key="2">
    <source>
        <dbReference type="ARBA" id="ARBA00009347"/>
    </source>
</evidence>
<dbReference type="GO" id="GO:0003995">
    <property type="term" value="F:acyl-CoA dehydrogenase activity"/>
    <property type="evidence" value="ECO:0007669"/>
    <property type="project" value="TreeGrafter"/>
</dbReference>
<organism evidence="8 9">
    <name type="scientific">Bacillus mesophilus</name>
    <dbReference type="NCBI Taxonomy" id="1808955"/>
    <lineage>
        <taxon>Bacteria</taxon>
        <taxon>Bacillati</taxon>
        <taxon>Bacillota</taxon>
        <taxon>Bacilli</taxon>
        <taxon>Bacillales</taxon>
        <taxon>Bacillaceae</taxon>
        <taxon>Bacillus</taxon>
    </lineage>
</organism>
<dbReference type="Pfam" id="PF02771">
    <property type="entry name" value="Acyl-CoA_dh_N"/>
    <property type="match status" value="1"/>
</dbReference>
<feature type="domain" description="Acyl-CoA dehydrogenase/oxidase N-terminal" evidence="7">
    <location>
        <begin position="5"/>
        <end position="62"/>
    </location>
</feature>
<dbReference type="InterPro" id="IPR013786">
    <property type="entry name" value="AcylCoA_DH/ox_N"/>
</dbReference>
<dbReference type="Gene3D" id="2.40.110.10">
    <property type="entry name" value="Butyryl-CoA Dehydrogenase, subunit A, domain 2"/>
    <property type="match status" value="1"/>
</dbReference>
<dbReference type="GO" id="GO:0050660">
    <property type="term" value="F:flavin adenine dinucleotide binding"/>
    <property type="evidence" value="ECO:0007669"/>
    <property type="project" value="InterPro"/>
</dbReference>
<dbReference type="Pfam" id="PF00441">
    <property type="entry name" value="Acyl-CoA_dh_1"/>
    <property type="match status" value="1"/>
</dbReference>
<dbReference type="Proteomes" id="UP000481043">
    <property type="component" value="Unassembled WGS sequence"/>
</dbReference>
<comment type="caution">
    <text evidence="8">The sequence shown here is derived from an EMBL/GenBank/DDBJ whole genome shotgun (WGS) entry which is preliminary data.</text>
</comment>